<evidence type="ECO:0000256" key="6">
    <source>
        <dbReference type="ARBA" id="ARBA00022840"/>
    </source>
</evidence>
<dbReference type="Gene3D" id="1.10.10.10">
    <property type="entry name" value="Winged helix-like DNA-binding domain superfamily/Winged helix DNA-binding domain"/>
    <property type="match status" value="1"/>
</dbReference>
<dbReference type="InterPro" id="IPR027417">
    <property type="entry name" value="P-loop_NTPase"/>
</dbReference>
<dbReference type="GO" id="GO:0005694">
    <property type="term" value="C:chromosome"/>
    <property type="evidence" value="ECO:0007669"/>
    <property type="project" value="TreeGrafter"/>
</dbReference>
<dbReference type="Gene3D" id="3.40.50.300">
    <property type="entry name" value="P-loop containing nucleotide triphosphate hydrolases"/>
    <property type="match status" value="2"/>
</dbReference>
<dbReference type="GO" id="GO:0009378">
    <property type="term" value="F:four-way junction helicase activity"/>
    <property type="evidence" value="ECO:0007669"/>
    <property type="project" value="TreeGrafter"/>
</dbReference>
<accession>A0A2M6WTH7</accession>
<dbReference type="GO" id="GO:0006281">
    <property type="term" value="P:DNA repair"/>
    <property type="evidence" value="ECO:0007669"/>
    <property type="project" value="TreeGrafter"/>
</dbReference>
<dbReference type="GO" id="GO:0046872">
    <property type="term" value="F:metal ion binding"/>
    <property type="evidence" value="ECO:0007669"/>
    <property type="project" value="UniProtKB-KW"/>
</dbReference>
<evidence type="ECO:0000256" key="12">
    <source>
        <dbReference type="ARBA" id="ARBA00044550"/>
    </source>
</evidence>
<dbReference type="FunFam" id="3.40.50.300:FF:001389">
    <property type="entry name" value="ATP-dependent DNA helicase RecQ"/>
    <property type="match status" value="1"/>
</dbReference>
<evidence type="ECO:0000256" key="11">
    <source>
        <dbReference type="ARBA" id="ARBA00044535"/>
    </source>
</evidence>
<evidence type="ECO:0000259" key="13">
    <source>
        <dbReference type="PROSITE" id="PS51192"/>
    </source>
</evidence>
<evidence type="ECO:0000313" key="16">
    <source>
        <dbReference type="Proteomes" id="UP000228533"/>
    </source>
</evidence>
<dbReference type="PROSITE" id="PS51192">
    <property type="entry name" value="HELICASE_ATP_BIND_1"/>
    <property type="match status" value="1"/>
</dbReference>
<dbReference type="AlphaFoldDB" id="A0A2M6WTH7"/>
<dbReference type="Pfam" id="PF00270">
    <property type="entry name" value="DEAD"/>
    <property type="match status" value="1"/>
</dbReference>
<dbReference type="InterPro" id="IPR029491">
    <property type="entry name" value="Helicase_HTH"/>
</dbReference>
<dbReference type="PROSITE" id="PS51194">
    <property type="entry name" value="HELICASE_CTER"/>
    <property type="match status" value="1"/>
</dbReference>
<feature type="domain" description="Helicase C-terminal" evidence="14">
    <location>
        <begin position="225"/>
        <end position="368"/>
    </location>
</feature>
<evidence type="ECO:0000256" key="9">
    <source>
        <dbReference type="ARBA" id="ARBA00034617"/>
    </source>
</evidence>
<dbReference type="GO" id="GO:0005524">
    <property type="term" value="F:ATP binding"/>
    <property type="evidence" value="ECO:0007669"/>
    <property type="project" value="UniProtKB-KW"/>
</dbReference>
<evidence type="ECO:0000256" key="7">
    <source>
        <dbReference type="ARBA" id="ARBA00023125"/>
    </source>
</evidence>
<keyword evidence="7" id="KW-0238">DNA-binding</keyword>
<dbReference type="InterPro" id="IPR011545">
    <property type="entry name" value="DEAD/DEAH_box_helicase_dom"/>
</dbReference>
<dbReference type="Proteomes" id="UP000228533">
    <property type="component" value="Unassembled WGS sequence"/>
</dbReference>
<dbReference type="GO" id="GO:0016787">
    <property type="term" value="F:hydrolase activity"/>
    <property type="evidence" value="ECO:0007669"/>
    <property type="project" value="UniProtKB-KW"/>
</dbReference>
<dbReference type="SUPFAM" id="SSF52540">
    <property type="entry name" value="P-loop containing nucleoside triphosphate hydrolases"/>
    <property type="match status" value="1"/>
</dbReference>
<dbReference type="InterPro" id="IPR001650">
    <property type="entry name" value="Helicase_C-like"/>
</dbReference>
<dbReference type="PANTHER" id="PTHR13710">
    <property type="entry name" value="DNA HELICASE RECQ FAMILY MEMBER"/>
    <property type="match status" value="1"/>
</dbReference>
<dbReference type="GO" id="GO:0043138">
    <property type="term" value="F:3'-5' DNA helicase activity"/>
    <property type="evidence" value="ECO:0007669"/>
    <property type="project" value="UniProtKB-EC"/>
</dbReference>
<dbReference type="Pfam" id="PF16124">
    <property type="entry name" value="RecQ_Zn_bind"/>
    <property type="match status" value="1"/>
</dbReference>
<evidence type="ECO:0000256" key="4">
    <source>
        <dbReference type="ARBA" id="ARBA00022801"/>
    </source>
</evidence>
<dbReference type="InterPro" id="IPR036388">
    <property type="entry name" value="WH-like_DNA-bd_sf"/>
</dbReference>
<keyword evidence="5" id="KW-0347">Helicase</keyword>
<organism evidence="15 16">
    <name type="scientific">Candidatus Falkowbacteria bacterium CG10_big_fil_rev_8_21_14_0_10_37_14</name>
    <dbReference type="NCBI Taxonomy" id="1974561"/>
    <lineage>
        <taxon>Bacteria</taxon>
        <taxon>Candidatus Falkowiibacteriota</taxon>
    </lineage>
</organism>
<dbReference type="InterPro" id="IPR032284">
    <property type="entry name" value="RecQ_Zn-bd"/>
</dbReference>
<evidence type="ECO:0000256" key="1">
    <source>
        <dbReference type="ARBA" id="ARBA00005446"/>
    </source>
</evidence>
<keyword evidence="4" id="KW-0378">Hydrolase</keyword>
<comment type="similarity">
    <text evidence="1">Belongs to the helicase family. RecQ subfamily.</text>
</comment>
<reference evidence="16" key="1">
    <citation type="submission" date="2017-09" db="EMBL/GenBank/DDBJ databases">
        <title>Depth-based differentiation of microbial function through sediment-hosted aquifers and enrichment of novel symbionts in the deep terrestrial subsurface.</title>
        <authorList>
            <person name="Probst A.J."/>
            <person name="Ladd B."/>
            <person name="Jarett J.K."/>
            <person name="Geller-Mcgrath D.E."/>
            <person name="Sieber C.M.K."/>
            <person name="Emerson J.B."/>
            <person name="Anantharaman K."/>
            <person name="Thomas B.C."/>
            <person name="Malmstrom R."/>
            <person name="Stieglmeier M."/>
            <person name="Klingl A."/>
            <person name="Woyke T."/>
            <person name="Ryan C.M."/>
            <person name="Banfield J.F."/>
        </authorList>
    </citation>
    <scope>NUCLEOTIDE SEQUENCE [LARGE SCALE GENOMIC DNA]</scope>
</reference>
<comment type="catalytic activity">
    <reaction evidence="9">
        <text>Couples ATP hydrolysis with the unwinding of duplex DNA by translocating in the 3'-5' direction.</text>
        <dbReference type="EC" id="5.6.2.4"/>
    </reaction>
</comment>
<evidence type="ECO:0000256" key="2">
    <source>
        <dbReference type="ARBA" id="ARBA00022723"/>
    </source>
</evidence>
<dbReference type="NCBIfam" id="TIGR00614">
    <property type="entry name" value="recQ_fam"/>
    <property type="match status" value="1"/>
</dbReference>
<protein>
    <recommendedName>
        <fullName evidence="11">ATP-dependent DNA helicase RecQ</fullName>
        <ecNumber evidence="10">5.6.2.4</ecNumber>
    </recommendedName>
    <alternativeName>
        <fullName evidence="12">DNA 3'-5' helicase RecQ</fullName>
    </alternativeName>
</protein>
<evidence type="ECO:0000256" key="10">
    <source>
        <dbReference type="ARBA" id="ARBA00034808"/>
    </source>
</evidence>
<evidence type="ECO:0000313" key="15">
    <source>
        <dbReference type="EMBL" id="PIT96103.1"/>
    </source>
</evidence>
<dbReference type="Pfam" id="PF14493">
    <property type="entry name" value="HTH_40"/>
    <property type="match status" value="1"/>
</dbReference>
<dbReference type="InterPro" id="IPR014001">
    <property type="entry name" value="Helicase_ATP-bd"/>
</dbReference>
<dbReference type="SMART" id="SM00487">
    <property type="entry name" value="DEXDc"/>
    <property type="match status" value="1"/>
</dbReference>
<feature type="domain" description="Helicase ATP-binding" evidence="13">
    <location>
        <begin position="30"/>
        <end position="198"/>
    </location>
</feature>
<proteinExistence type="inferred from homology"/>
<dbReference type="PANTHER" id="PTHR13710:SF105">
    <property type="entry name" value="ATP-DEPENDENT DNA HELICASE Q1"/>
    <property type="match status" value="1"/>
</dbReference>
<keyword evidence="2" id="KW-0479">Metal-binding</keyword>
<keyword evidence="3" id="KW-0547">Nucleotide-binding</keyword>
<dbReference type="EMBL" id="PFAM01000013">
    <property type="protein sequence ID" value="PIT96103.1"/>
    <property type="molecule type" value="Genomic_DNA"/>
</dbReference>
<dbReference type="Pfam" id="PF00271">
    <property type="entry name" value="Helicase_C"/>
    <property type="match status" value="1"/>
</dbReference>
<evidence type="ECO:0000256" key="8">
    <source>
        <dbReference type="ARBA" id="ARBA00023235"/>
    </source>
</evidence>
<evidence type="ECO:0000256" key="5">
    <source>
        <dbReference type="ARBA" id="ARBA00022806"/>
    </source>
</evidence>
<evidence type="ECO:0000259" key="14">
    <source>
        <dbReference type="PROSITE" id="PS51194"/>
    </source>
</evidence>
<dbReference type="SMART" id="SM00490">
    <property type="entry name" value="HELICc"/>
    <property type="match status" value="1"/>
</dbReference>
<dbReference type="InterPro" id="IPR004589">
    <property type="entry name" value="DNA_helicase_ATP-dep_RecQ"/>
</dbReference>
<dbReference type="GO" id="GO:0003677">
    <property type="term" value="F:DNA binding"/>
    <property type="evidence" value="ECO:0007669"/>
    <property type="project" value="UniProtKB-KW"/>
</dbReference>
<keyword evidence="8" id="KW-0413">Isomerase</keyword>
<name>A0A2M6WTH7_9BACT</name>
<dbReference type="CDD" id="cd17920">
    <property type="entry name" value="DEXHc_RecQ"/>
    <property type="match status" value="1"/>
</dbReference>
<dbReference type="EC" id="5.6.2.4" evidence="10"/>
<evidence type="ECO:0000256" key="3">
    <source>
        <dbReference type="ARBA" id="ARBA00022741"/>
    </source>
</evidence>
<dbReference type="GO" id="GO:0005737">
    <property type="term" value="C:cytoplasm"/>
    <property type="evidence" value="ECO:0007669"/>
    <property type="project" value="TreeGrafter"/>
</dbReference>
<dbReference type="GO" id="GO:0006310">
    <property type="term" value="P:DNA recombination"/>
    <property type="evidence" value="ECO:0007669"/>
    <property type="project" value="InterPro"/>
</dbReference>
<sequence length="696" mass="77295">MNQETKNKLLSLLKHYYGFDRLRPGQEQAIDNVLSGVSSLVVMPTGGGKSLCYQLPALMLDGLTIVISPLIALMKDQVDSLNRLGVPATFINSSISPAEATARLRAAHDGLFKLLYIAPERFYNHDFIEGLRDLPVSLFAVDEAHCISQWGHDFRPSYRQMNRALNIVGHPTIIALTATATPEVRTDIIKQLNLDNTRQIITGFARPNLQFGAAVMSEGAKTEFIINQLLTLPEPTGIIYAGTRGRTEDLVNYLAEAGINATAYHAGLEASERERIQDNFMSDKTPIIIATNAFGMGIDKSNIRFVIHDGLPPNIESYYQEAGRAGRDGKASLCFLLISSRDRYLREFFIKGDNPPVETVLDVYDVLIADGDNRQMFTYAQLKAQLGESVPDMAIGTALKILESGGYISRSRETQGQASLQLLTDFNKAASAISSGAKKQLALLAGLENKYFDQLTKGWQVNIEEIATGLNAKKATLNTLLKTLSEAGHLDYKPPFKGSEVLILKRVPRDEVVLDRQSLSDKYTAACQKLDIMENYAYHQGCRQQYILNYFGENNAPHCGNCDWCVQKGAKHLISNTTDYSKEKLKKSKQTASLTTKLTQLETFELLQKGLTPKDIAKQRDISVNTVYEHLAYLAGKKLPIGLDKLIDKKNQELIIKMAKQVGFEILKPLKESLPETISYNQIKLVLADAKVKKLL</sequence>
<comment type="caution">
    <text evidence="15">The sequence shown here is derived from an EMBL/GenBank/DDBJ whole genome shotgun (WGS) entry which is preliminary data.</text>
</comment>
<gene>
    <name evidence="15" type="ORF">COT94_02485</name>
</gene>
<keyword evidence="6" id="KW-0067">ATP-binding</keyword>